<name>A0A4P9YMN1_ROZAC</name>
<protein>
    <submittedName>
        <fullName evidence="1">Uncharacterized protein</fullName>
    </submittedName>
</protein>
<dbReference type="Gene3D" id="2.60.120.920">
    <property type="match status" value="1"/>
</dbReference>
<dbReference type="PANTHER" id="PTHR10598">
    <property type="entry name" value="SET1/ASH2 HISTONE METHYLTRANSFERASE COMPLEX SUBUNIT ASH2"/>
    <property type="match status" value="1"/>
</dbReference>
<proteinExistence type="predicted"/>
<dbReference type="InterPro" id="IPR043136">
    <property type="entry name" value="B30.2/SPRY_sf"/>
</dbReference>
<dbReference type="InterPro" id="IPR037353">
    <property type="entry name" value="ASH2"/>
</dbReference>
<feature type="non-terminal residue" evidence="1">
    <location>
        <position position="179"/>
    </location>
</feature>
<reference evidence="2" key="1">
    <citation type="journal article" date="2018" name="Nat. Microbiol.">
        <title>Leveraging single-cell genomics to expand the fungal tree of life.</title>
        <authorList>
            <person name="Ahrendt S.R."/>
            <person name="Quandt C.A."/>
            <person name="Ciobanu D."/>
            <person name="Clum A."/>
            <person name="Salamov A."/>
            <person name="Andreopoulos B."/>
            <person name="Cheng J.F."/>
            <person name="Woyke T."/>
            <person name="Pelin A."/>
            <person name="Henrissat B."/>
            <person name="Reynolds N.K."/>
            <person name="Benny G.L."/>
            <person name="Smith M.E."/>
            <person name="James T.Y."/>
            <person name="Grigoriev I.V."/>
        </authorList>
    </citation>
    <scope>NUCLEOTIDE SEQUENCE [LARGE SCALE GENOMIC DNA]</scope>
    <source>
        <strain evidence="2">CSF55</strain>
    </source>
</reference>
<evidence type="ECO:0000313" key="2">
    <source>
        <dbReference type="Proteomes" id="UP000281549"/>
    </source>
</evidence>
<dbReference type="GO" id="GO:0000976">
    <property type="term" value="F:transcription cis-regulatory region binding"/>
    <property type="evidence" value="ECO:0007669"/>
    <property type="project" value="TreeGrafter"/>
</dbReference>
<dbReference type="GO" id="GO:0048188">
    <property type="term" value="C:Set1C/COMPASS complex"/>
    <property type="evidence" value="ECO:0007669"/>
    <property type="project" value="InterPro"/>
</dbReference>
<sequence>MLFVIKAAKNSSVIKDTVVKTLEEFEFKYFLSSRTTSLKRNYTNMNCLDEILAAEKDTAFVVLPTGVLVDPINYNGQSTVAKKLSRREILSKTYSNYDFDRPNPSGNEVLMCPLASHSAPQILFEPNGKTISNKKGYCVAKSTHGFDYGDLVYEVHLPVDFQGHVRIGWSHILGDPQAG</sequence>
<dbReference type="EMBL" id="ML005003">
    <property type="protein sequence ID" value="RKP20967.1"/>
    <property type="molecule type" value="Genomic_DNA"/>
</dbReference>
<dbReference type="Proteomes" id="UP000281549">
    <property type="component" value="Unassembled WGS sequence"/>
</dbReference>
<organism evidence="1 2">
    <name type="scientific">Rozella allomycis (strain CSF55)</name>
    <dbReference type="NCBI Taxonomy" id="988480"/>
    <lineage>
        <taxon>Eukaryota</taxon>
        <taxon>Fungi</taxon>
        <taxon>Fungi incertae sedis</taxon>
        <taxon>Cryptomycota</taxon>
        <taxon>Cryptomycota incertae sedis</taxon>
        <taxon>Rozella</taxon>
    </lineage>
</organism>
<evidence type="ECO:0000313" key="1">
    <source>
        <dbReference type="EMBL" id="RKP20967.1"/>
    </source>
</evidence>
<gene>
    <name evidence="1" type="ORF">ROZALSC1DRAFT_20936</name>
</gene>
<accession>A0A4P9YMN1</accession>
<dbReference type="AlphaFoldDB" id="A0A4P9YMN1"/>
<dbReference type="PANTHER" id="PTHR10598:SF0">
    <property type="entry name" value="SET1_ASH2 HISTONE METHYLTRANSFERASE COMPLEX SUBUNIT ASH2"/>
    <property type="match status" value="1"/>
</dbReference>